<dbReference type="AlphaFoldDB" id="A0A8C4NMN4"/>
<dbReference type="GeneTree" id="ENSGT00940000162290"/>
<dbReference type="PANTHER" id="PTHR45814">
    <property type="entry name" value="HISTONE-LYSINE N-METHYLTRANSFERASE SETD1"/>
    <property type="match status" value="1"/>
</dbReference>
<reference evidence="8" key="1">
    <citation type="submission" date="2025-08" db="UniProtKB">
        <authorList>
            <consortium name="Ensembl"/>
        </authorList>
    </citation>
    <scope>IDENTIFICATION</scope>
</reference>
<dbReference type="GO" id="GO:0048188">
    <property type="term" value="C:Set1C/COMPASS complex"/>
    <property type="evidence" value="ECO:0007669"/>
    <property type="project" value="TreeGrafter"/>
</dbReference>
<keyword evidence="4" id="KW-0949">S-adenosyl-L-methionine</keyword>
<evidence type="ECO:0000256" key="5">
    <source>
        <dbReference type="ARBA" id="ARBA00022853"/>
    </source>
</evidence>
<dbReference type="GO" id="GO:0032259">
    <property type="term" value="P:methylation"/>
    <property type="evidence" value="ECO:0007669"/>
    <property type="project" value="UniProtKB-KW"/>
</dbReference>
<dbReference type="Proteomes" id="UP000694388">
    <property type="component" value="Unplaced"/>
</dbReference>
<keyword evidence="6" id="KW-0539">Nucleus</keyword>
<accession>A0A8C4NMN4</accession>
<dbReference type="Ensembl" id="ENSEBUT00000006613.1">
    <property type="protein sequence ID" value="ENSEBUP00000006162.1"/>
    <property type="gene ID" value="ENSEBUG00000004092.1"/>
</dbReference>
<proteinExistence type="predicted"/>
<evidence type="ECO:0000313" key="8">
    <source>
        <dbReference type="Ensembl" id="ENSEBUP00000006162.1"/>
    </source>
</evidence>
<evidence type="ECO:0000256" key="4">
    <source>
        <dbReference type="ARBA" id="ARBA00022691"/>
    </source>
</evidence>
<keyword evidence="5" id="KW-0156">Chromatin regulator</keyword>
<keyword evidence="2" id="KW-0489">Methyltransferase</keyword>
<organism evidence="8 9">
    <name type="scientific">Eptatretus burgeri</name>
    <name type="common">Inshore hagfish</name>
    <dbReference type="NCBI Taxonomy" id="7764"/>
    <lineage>
        <taxon>Eukaryota</taxon>
        <taxon>Metazoa</taxon>
        <taxon>Chordata</taxon>
        <taxon>Craniata</taxon>
        <taxon>Vertebrata</taxon>
        <taxon>Cyclostomata</taxon>
        <taxon>Myxini</taxon>
        <taxon>Myxiniformes</taxon>
        <taxon>Myxinidae</taxon>
        <taxon>Eptatretinae</taxon>
        <taxon>Eptatretus</taxon>
    </lineage>
</organism>
<dbReference type="InterPro" id="IPR044570">
    <property type="entry name" value="Set1-like"/>
</dbReference>
<name>A0A8C4NMN4_EPTBU</name>
<dbReference type="PANTHER" id="PTHR45814:SF2">
    <property type="entry name" value="HISTONE-LYSINE N-METHYLTRANSFERASE SETD1"/>
    <property type="match status" value="1"/>
</dbReference>
<feature type="region of interest" description="Disordered" evidence="7">
    <location>
        <begin position="135"/>
        <end position="209"/>
    </location>
</feature>
<evidence type="ECO:0000256" key="3">
    <source>
        <dbReference type="ARBA" id="ARBA00022679"/>
    </source>
</evidence>
<keyword evidence="9" id="KW-1185">Reference proteome</keyword>
<reference evidence="8" key="2">
    <citation type="submission" date="2025-09" db="UniProtKB">
        <authorList>
            <consortium name="Ensembl"/>
        </authorList>
    </citation>
    <scope>IDENTIFICATION</scope>
</reference>
<evidence type="ECO:0000256" key="7">
    <source>
        <dbReference type="SAM" id="MobiDB-lite"/>
    </source>
</evidence>
<comment type="subcellular location">
    <subcellularLocation>
        <location evidence="1">Nucleus</location>
    </subcellularLocation>
</comment>
<dbReference type="GO" id="GO:0042800">
    <property type="term" value="F:histone H3K4 methyltransferase activity"/>
    <property type="evidence" value="ECO:0007669"/>
    <property type="project" value="InterPro"/>
</dbReference>
<sequence length="232" mass="26452">MPISSQDYLYGFPAGFPQQTIPMPPAEEPHRVMVDEVLEALEQDLHSIMTKDIHRKMVEVVAFKTFDHWWELRENKAKSEQPTQPVTVPKEEERLPPKETLNLAMFDNLAKGGAFGPEGTGLGLRGLRLPSFRVKRKEPAEPAAMTDTKRMRPSVLAEDLNEESGPDREPRVTGRAPPRREVGLPKAHRRKRARSLDLDSEGEEESSVKDVKLVREPVFRFIYFCMQGPRLT</sequence>
<keyword evidence="3" id="KW-0808">Transferase</keyword>
<evidence type="ECO:0000313" key="9">
    <source>
        <dbReference type="Proteomes" id="UP000694388"/>
    </source>
</evidence>
<evidence type="ECO:0000256" key="1">
    <source>
        <dbReference type="ARBA" id="ARBA00004123"/>
    </source>
</evidence>
<protein>
    <submittedName>
        <fullName evidence="8">Uncharacterized protein</fullName>
    </submittedName>
</protein>
<evidence type="ECO:0000256" key="2">
    <source>
        <dbReference type="ARBA" id="ARBA00022603"/>
    </source>
</evidence>
<feature type="compositionally biased region" description="Basic and acidic residues" evidence="7">
    <location>
        <begin position="165"/>
        <end position="183"/>
    </location>
</feature>
<evidence type="ECO:0000256" key="6">
    <source>
        <dbReference type="ARBA" id="ARBA00023242"/>
    </source>
</evidence>